<evidence type="ECO:0000313" key="3">
    <source>
        <dbReference type="Proteomes" id="UP000034589"/>
    </source>
</evidence>
<reference evidence="2 3" key="1">
    <citation type="journal article" date="2015" name="Nature">
        <title>rRNA introns, odd ribosomes, and small enigmatic genomes across a large radiation of phyla.</title>
        <authorList>
            <person name="Brown C.T."/>
            <person name="Hug L.A."/>
            <person name="Thomas B.C."/>
            <person name="Sharon I."/>
            <person name="Castelle C.J."/>
            <person name="Singh A."/>
            <person name="Wilkins M.J."/>
            <person name="Williams K.H."/>
            <person name="Banfield J.F."/>
        </authorList>
    </citation>
    <scope>NUCLEOTIDE SEQUENCE [LARGE SCALE GENOMIC DNA]</scope>
</reference>
<evidence type="ECO:0000313" key="2">
    <source>
        <dbReference type="EMBL" id="KKW05906.1"/>
    </source>
</evidence>
<proteinExistence type="predicted"/>
<evidence type="ECO:0000256" key="1">
    <source>
        <dbReference type="SAM" id="Phobius"/>
    </source>
</evidence>
<dbReference type="SUPFAM" id="SSF54523">
    <property type="entry name" value="Pili subunits"/>
    <property type="match status" value="1"/>
</dbReference>
<comment type="caution">
    <text evidence="2">The sequence shown here is derived from an EMBL/GenBank/DDBJ whole genome shotgun (WGS) entry which is preliminary data.</text>
</comment>
<protein>
    <recommendedName>
        <fullName evidence="4">Prepilin-type N-terminal cleavage/methylation domain-containing protein</fullName>
    </recommendedName>
</protein>
<sequence length="220" mass="24037">MKSKLTAYSVQLIETCKSCIPVFLLQAKSYKLQADSRGFTLIEVIVSTALFTIVILVAVGALLALVSANRKTQALHAVMNNLNIALDGMVRSIRMGSNYHCGGGGTLSPQDCPNGDPLFVFAFESFNGDPNDPEDQWVYSYDTDTKRIYKSEKSGRDWFPITAPSVTVDSVQFYVIGTTRGGVEQPKVVIEMKGTAGAESVKTKTEFHIQSTAVQRVLDL</sequence>
<dbReference type="PROSITE" id="PS00409">
    <property type="entry name" value="PROKAR_NTER_METHYL"/>
    <property type="match status" value="1"/>
</dbReference>
<accession>A0A0G1VHH2</accession>
<name>A0A0G1VHH2_9BACT</name>
<feature type="transmembrane region" description="Helical" evidence="1">
    <location>
        <begin position="44"/>
        <end position="66"/>
    </location>
</feature>
<organism evidence="2 3">
    <name type="scientific">Candidatus Kaiserbacteria bacterium GW2011_GWC2_49_12</name>
    <dbReference type="NCBI Taxonomy" id="1618675"/>
    <lineage>
        <taxon>Bacteria</taxon>
        <taxon>Candidatus Kaiseribacteriota</taxon>
    </lineage>
</organism>
<dbReference type="NCBIfam" id="TIGR02532">
    <property type="entry name" value="IV_pilin_GFxxxE"/>
    <property type="match status" value="1"/>
</dbReference>
<keyword evidence="1" id="KW-0472">Membrane</keyword>
<keyword evidence="1" id="KW-1133">Transmembrane helix</keyword>
<keyword evidence="1" id="KW-0812">Transmembrane</keyword>
<dbReference type="Proteomes" id="UP000034589">
    <property type="component" value="Unassembled WGS sequence"/>
</dbReference>
<dbReference type="InterPro" id="IPR012902">
    <property type="entry name" value="N_methyl_site"/>
</dbReference>
<dbReference type="Pfam" id="PF07963">
    <property type="entry name" value="N_methyl"/>
    <property type="match status" value="1"/>
</dbReference>
<dbReference type="EMBL" id="LCPV01000047">
    <property type="protein sequence ID" value="KKW05906.1"/>
    <property type="molecule type" value="Genomic_DNA"/>
</dbReference>
<dbReference type="AlphaFoldDB" id="A0A0G1VHH2"/>
<gene>
    <name evidence="2" type="ORF">UY39_C0047G0005</name>
</gene>
<evidence type="ECO:0008006" key="4">
    <source>
        <dbReference type="Google" id="ProtNLM"/>
    </source>
</evidence>
<dbReference type="InterPro" id="IPR045584">
    <property type="entry name" value="Pilin-like"/>
</dbReference>